<accession>A0A419DEX3</accession>
<comment type="subcellular location">
    <subcellularLocation>
        <location evidence="1">Endomembrane system</location>
        <topology evidence="1">Multi-pass membrane protein</topology>
    </subcellularLocation>
</comment>
<dbReference type="Proteomes" id="UP000285655">
    <property type="component" value="Unassembled WGS sequence"/>
</dbReference>
<evidence type="ECO:0000313" key="7">
    <source>
        <dbReference type="EMBL" id="RJO61645.1"/>
    </source>
</evidence>
<evidence type="ECO:0000256" key="3">
    <source>
        <dbReference type="ARBA" id="ARBA00022989"/>
    </source>
</evidence>
<feature type="transmembrane region" description="Helical" evidence="5">
    <location>
        <begin position="20"/>
        <end position="39"/>
    </location>
</feature>
<dbReference type="AlphaFoldDB" id="A0A419DEX3"/>
<keyword evidence="3 5" id="KW-1133">Transmembrane helix</keyword>
<dbReference type="InterPro" id="IPR010652">
    <property type="entry name" value="DUF1232"/>
</dbReference>
<proteinExistence type="predicted"/>
<gene>
    <name evidence="7" type="ORF">C4544_02180</name>
</gene>
<evidence type="ECO:0000256" key="2">
    <source>
        <dbReference type="ARBA" id="ARBA00022692"/>
    </source>
</evidence>
<dbReference type="Pfam" id="PF06803">
    <property type="entry name" value="DUF1232"/>
    <property type="match status" value="1"/>
</dbReference>
<sequence>MKTEIKAYQLVLKDSRTPKLPKFLLGLAVGYMLLPFDIIPDFIPIIGQLDDIIIVPFLVIMALNLIPQDVIDDCRIRAKT</sequence>
<keyword evidence="4 5" id="KW-0472">Membrane</keyword>
<protein>
    <submittedName>
        <fullName evidence="7">DUF1232 domain-containing protein</fullName>
    </submittedName>
</protein>
<evidence type="ECO:0000313" key="8">
    <source>
        <dbReference type="Proteomes" id="UP000285655"/>
    </source>
</evidence>
<evidence type="ECO:0000256" key="1">
    <source>
        <dbReference type="ARBA" id="ARBA00004127"/>
    </source>
</evidence>
<keyword evidence="2 5" id="KW-0812">Transmembrane</keyword>
<evidence type="ECO:0000256" key="4">
    <source>
        <dbReference type="ARBA" id="ARBA00023136"/>
    </source>
</evidence>
<evidence type="ECO:0000256" key="5">
    <source>
        <dbReference type="SAM" id="Phobius"/>
    </source>
</evidence>
<feature type="transmembrane region" description="Helical" evidence="5">
    <location>
        <begin position="45"/>
        <end position="66"/>
    </location>
</feature>
<feature type="domain" description="DUF1232" evidence="6">
    <location>
        <begin position="22"/>
        <end position="57"/>
    </location>
</feature>
<reference evidence="7 8" key="1">
    <citation type="journal article" date="2017" name="ISME J.">
        <title>Energy and carbon metabolisms in a deep terrestrial subsurface fluid microbial community.</title>
        <authorList>
            <person name="Momper L."/>
            <person name="Jungbluth S.P."/>
            <person name="Lee M.D."/>
            <person name="Amend J.P."/>
        </authorList>
    </citation>
    <scope>NUCLEOTIDE SEQUENCE [LARGE SCALE GENOMIC DNA]</scope>
    <source>
        <strain evidence="7">SURF_29</strain>
    </source>
</reference>
<organism evidence="7 8">
    <name type="scientific">candidate division WS5 bacterium</name>
    <dbReference type="NCBI Taxonomy" id="2093353"/>
    <lineage>
        <taxon>Bacteria</taxon>
        <taxon>candidate division WS5</taxon>
    </lineage>
</organism>
<comment type="caution">
    <text evidence="7">The sequence shown here is derived from an EMBL/GenBank/DDBJ whole genome shotgun (WGS) entry which is preliminary data.</text>
</comment>
<name>A0A419DEX3_9BACT</name>
<dbReference type="GO" id="GO:0012505">
    <property type="term" value="C:endomembrane system"/>
    <property type="evidence" value="ECO:0007669"/>
    <property type="project" value="UniProtKB-SubCell"/>
</dbReference>
<evidence type="ECO:0000259" key="6">
    <source>
        <dbReference type="Pfam" id="PF06803"/>
    </source>
</evidence>
<dbReference type="EMBL" id="QZJW01000015">
    <property type="protein sequence ID" value="RJO61645.1"/>
    <property type="molecule type" value="Genomic_DNA"/>
</dbReference>